<reference evidence="5" key="1">
    <citation type="submission" date="2018-05" db="EMBL/GenBank/DDBJ databases">
        <authorList>
            <person name="Lanie J.A."/>
            <person name="Ng W.-L."/>
            <person name="Kazmierczak K.M."/>
            <person name="Andrzejewski T.M."/>
            <person name="Davidsen T.M."/>
            <person name="Wayne K.J."/>
            <person name="Tettelin H."/>
            <person name="Glass J.I."/>
            <person name="Rusch D."/>
            <person name="Podicherti R."/>
            <person name="Tsui H.-C.T."/>
            <person name="Winkler M.E."/>
        </authorList>
    </citation>
    <scope>NUCLEOTIDE SEQUENCE</scope>
</reference>
<sequence>AHDLDALWPAVRAARRLRRPLVYDSHEFWIEQSSLVNRPLVRSFWSLLERHLIKRVDRVITVSQSIAESLTTRYGLGGVVILRNFPLFREKVQSDLIRETLDLPANRPIVLYQGGFLTENGLREQIEAAAGFGDAALVLIGDGPSEKALKEQVRAGGLQDRVYFIDRVPFHQLHDYTCSADLGLCLIKGAGKSFYYSLPNKLFEYMMAGLPVVASNFPEMQRVVSKTDTGVTIDPTDIDAIRQQVTQLLSDEKRRAACSQACLDAAQHYHWEREAGQLTDLYSTLG</sequence>
<keyword evidence="2" id="KW-0808">Transferase</keyword>
<dbReference type="CDD" id="cd03794">
    <property type="entry name" value="GT4_WbuB-like"/>
    <property type="match status" value="1"/>
</dbReference>
<proteinExistence type="predicted"/>
<protein>
    <recommendedName>
        <fullName evidence="6">Glycosyltransferase subfamily 4-like N-terminal domain-containing protein</fullName>
    </recommendedName>
</protein>
<feature type="domain" description="Glycosyl transferase family 1" evidence="3">
    <location>
        <begin position="96"/>
        <end position="260"/>
    </location>
</feature>
<evidence type="ECO:0000313" key="5">
    <source>
        <dbReference type="EMBL" id="SVC77568.1"/>
    </source>
</evidence>
<organism evidence="5">
    <name type="scientific">marine metagenome</name>
    <dbReference type="NCBI Taxonomy" id="408172"/>
    <lineage>
        <taxon>unclassified sequences</taxon>
        <taxon>metagenomes</taxon>
        <taxon>ecological metagenomes</taxon>
    </lineage>
</organism>
<dbReference type="PANTHER" id="PTHR12526">
    <property type="entry name" value="GLYCOSYLTRANSFERASE"/>
    <property type="match status" value="1"/>
</dbReference>
<dbReference type="EMBL" id="UINC01110215">
    <property type="protein sequence ID" value="SVC77568.1"/>
    <property type="molecule type" value="Genomic_DNA"/>
</dbReference>
<dbReference type="Pfam" id="PF13439">
    <property type="entry name" value="Glyco_transf_4"/>
    <property type="match status" value="1"/>
</dbReference>
<dbReference type="SUPFAM" id="SSF53756">
    <property type="entry name" value="UDP-Glycosyltransferase/glycogen phosphorylase"/>
    <property type="match status" value="1"/>
</dbReference>
<evidence type="ECO:0000256" key="1">
    <source>
        <dbReference type="ARBA" id="ARBA00022676"/>
    </source>
</evidence>
<dbReference type="GO" id="GO:0016757">
    <property type="term" value="F:glycosyltransferase activity"/>
    <property type="evidence" value="ECO:0007669"/>
    <property type="project" value="UniProtKB-KW"/>
</dbReference>
<evidence type="ECO:0008006" key="6">
    <source>
        <dbReference type="Google" id="ProtNLM"/>
    </source>
</evidence>
<dbReference type="InterPro" id="IPR028098">
    <property type="entry name" value="Glyco_trans_4-like_N"/>
</dbReference>
<feature type="non-terminal residue" evidence="5">
    <location>
        <position position="1"/>
    </location>
</feature>
<evidence type="ECO:0000259" key="4">
    <source>
        <dbReference type="Pfam" id="PF13439"/>
    </source>
</evidence>
<dbReference type="Gene3D" id="3.40.50.2000">
    <property type="entry name" value="Glycogen Phosphorylase B"/>
    <property type="match status" value="2"/>
</dbReference>
<feature type="domain" description="Glycosyltransferase subfamily 4-like N-terminal" evidence="4">
    <location>
        <begin position="1"/>
        <end position="78"/>
    </location>
</feature>
<evidence type="ECO:0000259" key="3">
    <source>
        <dbReference type="Pfam" id="PF00534"/>
    </source>
</evidence>
<accession>A0A382PY73</accession>
<dbReference type="InterPro" id="IPR001296">
    <property type="entry name" value="Glyco_trans_1"/>
</dbReference>
<name>A0A382PY73_9ZZZZ</name>
<dbReference type="PANTHER" id="PTHR12526:SF629">
    <property type="entry name" value="TEICHURONIC ACID BIOSYNTHESIS GLYCOSYLTRANSFERASE TUAH-RELATED"/>
    <property type="match status" value="1"/>
</dbReference>
<gene>
    <name evidence="5" type="ORF">METZ01_LOCUS330422</name>
</gene>
<evidence type="ECO:0000256" key="2">
    <source>
        <dbReference type="ARBA" id="ARBA00022679"/>
    </source>
</evidence>
<dbReference type="AlphaFoldDB" id="A0A382PY73"/>
<dbReference type="Pfam" id="PF00534">
    <property type="entry name" value="Glycos_transf_1"/>
    <property type="match status" value="1"/>
</dbReference>
<keyword evidence="1" id="KW-0328">Glycosyltransferase</keyword>